<comment type="similarity">
    <text evidence="1">Belongs to the 4-oxalocrotonate tautomerase family.</text>
</comment>
<dbReference type="Gene3D" id="3.30.429.10">
    <property type="entry name" value="Macrophage Migration Inhibitory Factor"/>
    <property type="match status" value="1"/>
</dbReference>
<accession>A0ABS5HFY3</accession>
<sequence length="66" mass="7163">MPFVNIKIAAPEPTKEQKGQIIAEVTDTLVRVLGKDPTSVLVMIETLDAESVGKNGVSLEELRSKK</sequence>
<dbReference type="SUPFAM" id="SSF55331">
    <property type="entry name" value="Tautomerase/MIF"/>
    <property type="match status" value="1"/>
</dbReference>
<dbReference type="Proteomes" id="UP000682951">
    <property type="component" value="Unassembled WGS sequence"/>
</dbReference>
<keyword evidence="5" id="KW-1185">Reference proteome</keyword>
<evidence type="ECO:0000256" key="1">
    <source>
        <dbReference type="ARBA" id="ARBA00006723"/>
    </source>
</evidence>
<name>A0ABS5HFY3_9BACT</name>
<dbReference type="PANTHER" id="PTHR35530:SF1">
    <property type="entry name" value="2-HYDROXYMUCONATE TAUTOMERASE"/>
    <property type="match status" value="1"/>
</dbReference>
<feature type="domain" description="4-oxalocrotonate tautomerase-like" evidence="3">
    <location>
        <begin position="2"/>
        <end position="60"/>
    </location>
</feature>
<dbReference type="InterPro" id="IPR014347">
    <property type="entry name" value="Tautomerase/MIF_sf"/>
</dbReference>
<dbReference type="PANTHER" id="PTHR35530">
    <property type="entry name" value="TAUTOMERASE-RELATED"/>
    <property type="match status" value="1"/>
</dbReference>
<evidence type="ECO:0000313" key="5">
    <source>
        <dbReference type="Proteomes" id="UP000682951"/>
    </source>
</evidence>
<keyword evidence="2" id="KW-0413">Isomerase</keyword>
<dbReference type="InterPro" id="IPR004370">
    <property type="entry name" value="4-OT-like_dom"/>
</dbReference>
<gene>
    <name evidence="4" type="ORF">KDD93_01125</name>
</gene>
<evidence type="ECO:0000313" key="4">
    <source>
        <dbReference type="EMBL" id="MBR8463176.1"/>
    </source>
</evidence>
<dbReference type="EMBL" id="JAGSSW010000001">
    <property type="protein sequence ID" value="MBR8463176.1"/>
    <property type="molecule type" value="Genomic_DNA"/>
</dbReference>
<organism evidence="4 5">
    <name type="scientific">Campylobacter anatolicus</name>
    <dbReference type="NCBI Taxonomy" id="2829105"/>
    <lineage>
        <taxon>Bacteria</taxon>
        <taxon>Pseudomonadati</taxon>
        <taxon>Campylobacterota</taxon>
        <taxon>Epsilonproteobacteria</taxon>
        <taxon>Campylobacterales</taxon>
        <taxon>Campylobacteraceae</taxon>
        <taxon>Campylobacter</taxon>
    </lineage>
</organism>
<proteinExistence type="inferred from homology"/>
<evidence type="ECO:0000256" key="2">
    <source>
        <dbReference type="ARBA" id="ARBA00023235"/>
    </source>
</evidence>
<comment type="caution">
    <text evidence="4">The sequence shown here is derived from an EMBL/GenBank/DDBJ whole genome shotgun (WGS) entry which is preliminary data.</text>
</comment>
<reference evidence="4 5" key="1">
    <citation type="submission" date="2021-04" db="EMBL/GenBank/DDBJ databases">
        <title>Molecular and phenotypic characterization and identification of bacterial isolates recovered from the Anatolian ground squirrels (Spermophilus xanthoprymnus) and which have the potential to form a new species in the Campylobacter genus.</title>
        <authorList>
            <person name="Aydin F."/>
            <person name="Abay S."/>
            <person name="Kayman T."/>
            <person name="Karakaya E."/>
            <person name="Mustak H.K."/>
            <person name="Mustak I.B."/>
            <person name="Bilgin N."/>
            <person name="Duzler A."/>
            <person name="Sahin O."/>
            <person name="Guran O."/>
            <person name="Saticioglu I.B."/>
        </authorList>
    </citation>
    <scope>NUCLEOTIDE SEQUENCE [LARGE SCALE GENOMIC DNA]</scope>
    <source>
        <strain evidence="5">faydin-G24</strain>
    </source>
</reference>
<evidence type="ECO:0000259" key="3">
    <source>
        <dbReference type="Pfam" id="PF01361"/>
    </source>
</evidence>
<protein>
    <submittedName>
        <fullName evidence="4">4-oxalocrotonate tautomerase family protein</fullName>
    </submittedName>
</protein>
<dbReference type="RefSeq" id="WP_212141411.1">
    <property type="nucleotide sequence ID" value="NZ_JAGSSW010000001.1"/>
</dbReference>
<dbReference type="Pfam" id="PF01361">
    <property type="entry name" value="Tautomerase"/>
    <property type="match status" value="1"/>
</dbReference>